<keyword evidence="4" id="KW-1185">Reference proteome</keyword>
<dbReference type="KEGG" id="uli:ETAA1_40740"/>
<dbReference type="Pfam" id="PF07596">
    <property type="entry name" value="SBP_bac_10"/>
    <property type="match status" value="1"/>
</dbReference>
<gene>
    <name evidence="3" type="ORF">ETAA1_40740</name>
</gene>
<dbReference type="InterPro" id="IPR011453">
    <property type="entry name" value="DUF1559"/>
</dbReference>
<dbReference type="AlphaFoldDB" id="A0A517XX66"/>
<dbReference type="SUPFAM" id="SSF54523">
    <property type="entry name" value="Pili subunits"/>
    <property type="match status" value="1"/>
</dbReference>
<evidence type="ECO:0000313" key="3">
    <source>
        <dbReference type="EMBL" id="QDU22099.1"/>
    </source>
</evidence>
<keyword evidence="1" id="KW-1133">Transmembrane helix</keyword>
<dbReference type="NCBIfam" id="TIGR02532">
    <property type="entry name" value="IV_pilin_GFxxxE"/>
    <property type="match status" value="1"/>
</dbReference>
<keyword evidence="1" id="KW-0472">Membrane</keyword>
<dbReference type="InterPro" id="IPR045584">
    <property type="entry name" value="Pilin-like"/>
</dbReference>
<dbReference type="OrthoDB" id="255922at2"/>
<feature type="domain" description="DUF1559" evidence="2">
    <location>
        <begin position="42"/>
        <end position="326"/>
    </location>
</feature>
<dbReference type="PANTHER" id="PTHR30093">
    <property type="entry name" value="GENERAL SECRETION PATHWAY PROTEIN G"/>
    <property type="match status" value="1"/>
</dbReference>
<protein>
    <recommendedName>
        <fullName evidence="2">DUF1559 domain-containing protein</fullName>
    </recommendedName>
</protein>
<accession>A0A517XX66</accession>
<keyword evidence="1" id="KW-0812">Transmembrane</keyword>
<evidence type="ECO:0000256" key="1">
    <source>
        <dbReference type="SAM" id="Phobius"/>
    </source>
</evidence>
<dbReference type="EMBL" id="CP036273">
    <property type="protein sequence ID" value="QDU22099.1"/>
    <property type="molecule type" value="Genomic_DNA"/>
</dbReference>
<dbReference type="Gene3D" id="3.30.700.10">
    <property type="entry name" value="Glycoprotein, Type 4 Pilin"/>
    <property type="match status" value="1"/>
</dbReference>
<feature type="transmembrane region" description="Helical" evidence="1">
    <location>
        <begin position="20"/>
        <end position="41"/>
    </location>
</feature>
<dbReference type="Pfam" id="PF07963">
    <property type="entry name" value="N_methyl"/>
    <property type="match status" value="1"/>
</dbReference>
<dbReference type="InterPro" id="IPR012902">
    <property type="entry name" value="N_methyl_site"/>
</dbReference>
<reference evidence="3 4" key="1">
    <citation type="submission" date="2019-02" db="EMBL/GenBank/DDBJ databases">
        <title>Deep-cultivation of Planctomycetes and their phenomic and genomic characterization uncovers novel biology.</title>
        <authorList>
            <person name="Wiegand S."/>
            <person name="Jogler M."/>
            <person name="Boedeker C."/>
            <person name="Pinto D."/>
            <person name="Vollmers J."/>
            <person name="Rivas-Marin E."/>
            <person name="Kohn T."/>
            <person name="Peeters S.H."/>
            <person name="Heuer A."/>
            <person name="Rast P."/>
            <person name="Oberbeckmann S."/>
            <person name="Bunk B."/>
            <person name="Jeske O."/>
            <person name="Meyerdierks A."/>
            <person name="Storesund J.E."/>
            <person name="Kallscheuer N."/>
            <person name="Luecker S."/>
            <person name="Lage O.M."/>
            <person name="Pohl T."/>
            <person name="Merkel B.J."/>
            <person name="Hornburger P."/>
            <person name="Mueller R.-W."/>
            <person name="Bruemmer F."/>
            <person name="Labrenz M."/>
            <person name="Spormann A.M."/>
            <person name="Op den Camp H."/>
            <person name="Overmann J."/>
            <person name="Amann R."/>
            <person name="Jetten M.S.M."/>
            <person name="Mascher T."/>
            <person name="Medema M.H."/>
            <person name="Devos D.P."/>
            <person name="Kaster A.-K."/>
            <person name="Ovreas L."/>
            <person name="Rohde M."/>
            <person name="Galperin M.Y."/>
            <person name="Jogler C."/>
        </authorList>
    </citation>
    <scope>NUCLEOTIDE SEQUENCE [LARGE SCALE GENOMIC DNA]</scope>
    <source>
        <strain evidence="3 4">ETA_A1</strain>
    </source>
</reference>
<dbReference type="InterPro" id="IPR027558">
    <property type="entry name" value="Pre_pil_HX9DG_C"/>
</dbReference>
<dbReference type="NCBIfam" id="TIGR04294">
    <property type="entry name" value="pre_pil_HX9DG"/>
    <property type="match status" value="1"/>
</dbReference>
<proteinExistence type="predicted"/>
<dbReference type="RefSeq" id="WP_145241542.1">
    <property type="nucleotide sequence ID" value="NZ_CP036273.1"/>
</dbReference>
<organism evidence="3 4">
    <name type="scientific">Urbifossiella limnaea</name>
    <dbReference type="NCBI Taxonomy" id="2528023"/>
    <lineage>
        <taxon>Bacteria</taxon>
        <taxon>Pseudomonadati</taxon>
        <taxon>Planctomycetota</taxon>
        <taxon>Planctomycetia</taxon>
        <taxon>Gemmatales</taxon>
        <taxon>Gemmataceae</taxon>
        <taxon>Urbifossiella</taxon>
    </lineage>
</organism>
<evidence type="ECO:0000259" key="2">
    <source>
        <dbReference type="Pfam" id="PF07596"/>
    </source>
</evidence>
<dbReference type="Proteomes" id="UP000319576">
    <property type="component" value="Chromosome"/>
</dbReference>
<evidence type="ECO:0000313" key="4">
    <source>
        <dbReference type="Proteomes" id="UP000319576"/>
    </source>
</evidence>
<dbReference type="PANTHER" id="PTHR30093:SF2">
    <property type="entry name" value="TYPE II SECRETION SYSTEM PROTEIN H"/>
    <property type="match status" value="1"/>
</dbReference>
<name>A0A517XX66_9BACT</name>
<sequence length="344" mass="36872">MTAIRSHSRGSPARKAAFTLIELLVVIAIIAILIGLLLPAVQKVREAASRAKCQNNLKQLGLAQHNYNDTNGRFPPGGQMGPFMGQPGSQTGDWGDDRGSFLTYSLPYMEQMGLWNLMSSFGGSPETVHNSAGKLRAAANFSGGSGIVSTYRCPSDAWNSDWRMTNYAGSAGPQCMAGGCGADIYIANCNRGGITHPGYAESPDHGNAWGEADIRGLYNRLGAKIKFASVTDGLSNTIMIGEVLPEQHDHYWDGSWTHFNGGVAHHGTNVPINFDTSDRAGRCGSVPAKNIGNWNTSWGFKSKHSGGANFVLGDGSVRFLTQTVDIRTYQYLGCRNDGQPVSPP</sequence>